<dbReference type="AlphaFoldDB" id="A0A081C414"/>
<evidence type="ECO:0000256" key="1">
    <source>
        <dbReference type="SAM" id="MobiDB-lite"/>
    </source>
</evidence>
<dbReference type="EMBL" id="DF820470">
    <property type="protein sequence ID" value="GAK59319.1"/>
    <property type="molecule type" value="Genomic_DNA"/>
</dbReference>
<accession>A0A081C414</accession>
<feature type="compositionally biased region" description="Polar residues" evidence="1">
    <location>
        <begin position="37"/>
        <end position="48"/>
    </location>
</feature>
<keyword evidence="3" id="KW-1185">Reference proteome</keyword>
<feature type="region of interest" description="Disordered" evidence="1">
    <location>
        <begin position="29"/>
        <end position="48"/>
    </location>
</feature>
<dbReference type="HOGENOM" id="CLU_3149850_0_0_0"/>
<proteinExistence type="predicted"/>
<gene>
    <name evidence="2" type="ORF">U27_06303</name>
</gene>
<sequence>MMYFREVYKAKTLGPYKLSFIGLLSPIRGEEKRKSQTQESTPQEGTVR</sequence>
<organism evidence="2">
    <name type="scientific">Vecturithrix granuli</name>
    <dbReference type="NCBI Taxonomy" id="1499967"/>
    <lineage>
        <taxon>Bacteria</taxon>
        <taxon>Candidatus Moduliflexota</taxon>
        <taxon>Candidatus Vecturitrichia</taxon>
        <taxon>Candidatus Vecturitrichales</taxon>
        <taxon>Candidatus Vecturitrichaceae</taxon>
        <taxon>Candidatus Vecturithrix</taxon>
    </lineage>
</organism>
<evidence type="ECO:0000313" key="3">
    <source>
        <dbReference type="Proteomes" id="UP000030661"/>
    </source>
</evidence>
<dbReference type="Proteomes" id="UP000030661">
    <property type="component" value="Unassembled WGS sequence"/>
</dbReference>
<reference evidence="2" key="1">
    <citation type="journal article" date="2015" name="PeerJ">
        <title>First genomic representation of candidate bacterial phylum KSB3 points to enhanced environmental sensing as a trigger of wastewater bulking.</title>
        <authorList>
            <person name="Sekiguchi Y."/>
            <person name="Ohashi A."/>
            <person name="Parks D.H."/>
            <person name="Yamauchi T."/>
            <person name="Tyson G.W."/>
            <person name="Hugenholtz P."/>
        </authorList>
    </citation>
    <scope>NUCLEOTIDE SEQUENCE [LARGE SCALE GENOMIC DNA]</scope>
</reference>
<evidence type="ECO:0000313" key="2">
    <source>
        <dbReference type="EMBL" id="GAK59319.1"/>
    </source>
</evidence>
<protein>
    <submittedName>
        <fullName evidence="2">Uncharacterized protein</fullName>
    </submittedName>
</protein>
<name>A0A081C414_VECG1</name>